<keyword evidence="6 7" id="KW-0472">Membrane</keyword>
<protein>
    <submittedName>
        <fullName evidence="8">DUF350 domain-containing protein</fullName>
    </submittedName>
</protein>
<evidence type="ECO:0000256" key="6">
    <source>
        <dbReference type="ARBA" id="ARBA00023136"/>
    </source>
</evidence>
<keyword evidence="3" id="KW-1003">Cell membrane</keyword>
<name>A0ABY8B7M5_9BURK</name>
<dbReference type="PANTHER" id="PTHR40043">
    <property type="entry name" value="UPF0719 INNER MEMBRANE PROTEIN YJFL"/>
    <property type="match status" value="1"/>
</dbReference>
<proteinExistence type="inferred from homology"/>
<evidence type="ECO:0000256" key="3">
    <source>
        <dbReference type="ARBA" id="ARBA00022475"/>
    </source>
</evidence>
<keyword evidence="9" id="KW-1185">Reference proteome</keyword>
<gene>
    <name evidence="8" type="ORF">PX653_21245</name>
</gene>
<reference evidence="8 9" key="1">
    <citation type="submission" date="2023-02" db="EMBL/GenBank/DDBJ databases">
        <title>Gemone sequence of Telluria chitinolytica ACM 3522T.</title>
        <authorList>
            <person name="Frediansyah A."/>
            <person name="Miess H."/>
            <person name="Gross H."/>
        </authorList>
    </citation>
    <scope>NUCLEOTIDE SEQUENCE [LARGE SCALE GENOMIC DNA]</scope>
    <source>
        <strain evidence="8 9">ACM 3522</strain>
    </source>
</reference>
<feature type="transmembrane region" description="Helical" evidence="7">
    <location>
        <begin position="7"/>
        <end position="25"/>
    </location>
</feature>
<evidence type="ECO:0000256" key="7">
    <source>
        <dbReference type="SAM" id="Phobius"/>
    </source>
</evidence>
<feature type="transmembrane region" description="Helical" evidence="7">
    <location>
        <begin position="45"/>
        <end position="64"/>
    </location>
</feature>
<evidence type="ECO:0000313" key="9">
    <source>
        <dbReference type="Proteomes" id="UP001216510"/>
    </source>
</evidence>
<keyword evidence="4 7" id="KW-0812">Transmembrane</keyword>
<evidence type="ECO:0000256" key="2">
    <source>
        <dbReference type="ARBA" id="ARBA00005779"/>
    </source>
</evidence>
<dbReference type="InterPro" id="IPR007140">
    <property type="entry name" value="DUF350"/>
</dbReference>
<dbReference type="Pfam" id="PF03994">
    <property type="entry name" value="DUF350"/>
    <property type="match status" value="1"/>
</dbReference>
<dbReference type="Proteomes" id="UP001216510">
    <property type="component" value="Chromosome"/>
</dbReference>
<evidence type="ECO:0000313" key="8">
    <source>
        <dbReference type="EMBL" id="WEF31934.1"/>
    </source>
</evidence>
<evidence type="ECO:0000256" key="5">
    <source>
        <dbReference type="ARBA" id="ARBA00022989"/>
    </source>
</evidence>
<evidence type="ECO:0000256" key="4">
    <source>
        <dbReference type="ARBA" id="ARBA00022692"/>
    </source>
</evidence>
<dbReference type="PANTHER" id="PTHR40043:SF1">
    <property type="entry name" value="UPF0719 INNER MEMBRANE PROTEIN YJFL"/>
    <property type="match status" value="1"/>
</dbReference>
<organism evidence="8 9">
    <name type="scientific">Pseudoduganella chitinolytica</name>
    <dbReference type="NCBI Taxonomy" id="34070"/>
    <lineage>
        <taxon>Bacteria</taxon>
        <taxon>Pseudomonadati</taxon>
        <taxon>Pseudomonadota</taxon>
        <taxon>Betaproteobacteria</taxon>
        <taxon>Burkholderiales</taxon>
        <taxon>Oxalobacteraceae</taxon>
        <taxon>Telluria group</taxon>
        <taxon>Pseudoduganella</taxon>
    </lineage>
</organism>
<dbReference type="RefSeq" id="WP_277414701.1">
    <property type="nucleotide sequence ID" value="NZ_CP119083.1"/>
</dbReference>
<evidence type="ECO:0000256" key="1">
    <source>
        <dbReference type="ARBA" id="ARBA00004651"/>
    </source>
</evidence>
<feature type="transmembrane region" description="Helical" evidence="7">
    <location>
        <begin position="109"/>
        <end position="127"/>
    </location>
</feature>
<dbReference type="EMBL" id="CP119083">
    <property type="protein sequence ID" value="WEF31934.1"/>
    <property type="molecule type" value="Genomic_DNA"/>
</dbReference>
<comment type="similarity">
    <text evidence="2">Belongs to the UPF0719 family.</text>
</comment>
<accession>A0ABY8B7M5</accession>
<feature type="transmembrane region" description="Helical" evidence="7">
    <location>
        <begin position="71"/>
        <end position="89"/>
    </location>
</feature>
<keyword evidence="5 7" id="KW-1133">Transmembrane helix</keyword>
<sequence length="128" mass="13397">MYAVANYLIHLVLAAVLLAVFFRAYTWMTPYDEVALIREGNHAAALSLGGALLGFSLTIASGLLHTPNYQAFAAWAFGAMIVQALAYAITTRTLKMAKDQIESGNSAFGGLLGAISLAIGGINAACIS</sequence>
<comment type="subcellular location">
    <subcellularLocation>
        <location evidence="1">Cell membrane</location>
        <topology evidence="1">Multi-pass membrane protein</topology>
    </subcellularLocation>
</comment>